<evidence type="ECO:0000313" key="5">
    <source>
        <dbReference type="Proteomes" id="UP000094236"/>
    </source>
</evidence>
<dbReference type="PANTHER" id="PTHR13155">
    <property type="entry name" value="A-KINASE ANCHOR PROTEINS"/>
    <property type="match status" value="1"/>
</dbReference>
<dbReference type="Proteomes" id="UP000094236">
    <property type="component" value="Unassembled WGS sequence"/>
</dbReference>
<keyword evidence="2" id="KW-0812">Transmembrane</keyword>
<feature type="transmembrane region" description="Helical" evidence="2">
    <location>
        <begin position="474"/>
        <end position="494"/>
    </location>
</feature>
<dbReference type="STRING" id="669874.A0A1E4TQ20"/>
<dbReference type="AlphaFoldDB" id="A0A1E4TQ20"/>
<protein>
    <recommendedName>
        <fullName evidence="3">RGS domain-containing protein</fullName>
    </recommendedName>
</protein>
<dbReference type="Gene3D" id="1.10.167.10">
    <property type="entry name" value="Regulator of G-protein Signalling 4, domain 2"/>
    <property type="match status" value="1"/>
</dbReference>
<dbReference type="EMBL" id="KV454017">
    <property type="protein sequence ID" value="ODV93855.1"/>
    <property type="molecule type" value="Genomic_DNA"/>
</dbReference>
<keyword evidence="5" id="KW-1185">Reference proteome</keyword>
<dbReference type="PROSITE" id="PS50132">
    <property type="entry name" value="RGS"/>
    <property type="match status" value="1"/>
</dbReference>
<sequence>MSTQQDGIPSSYPLEHDTIINSNYRSPADLESQVSKENIITINRLPTLYEVLNRKTRPPVDIWSFYCYMRDNQRAIDYLDFWIDCATHLSLCKCYVNGLKKKLEAENFMKNQRESKGIQKQEIHDFKDVDDDDEEEDEKILKNTNNRGKSMTSSMLLDLIMEDNFLDDEDNHRMSAFLRGERGLITDNAEVQEYIENLNRQSVTSGPLLDLLNDPEEKLRDDSHSEEILSNIYNSEHIQRQKLLTSDSGTDDDDEDNKSINHHNTKRISTIRPEMIEKFIEQERKSDNRKSGGTLRQQSPDFITREKLRESSKRIILTYFTDSSSKRLIIPEHITRKIQRALEVEGRDDPEVFEEAREYVFRAMENEAFPNFLASVAISNITDISFVFRLALGLFILFVGFWVGYTLIFLNYKRSTRAVVILPFFIGSYLTITAWYYLDPILCFLGYSESHTSLYGIVKLQEPFVKKILLKRSIWTFLCICLSAAALSCVFALVPSTRL</sequence>
<evidence type="ECO:0000259" key="3">
    <source>
        <dbReference type="PROSITE" id="PS50132"/>
    </source>
</evidence>
<dbReference type="InterPro" id="IPR036305">
    <property type="entry name" value="RGS_sf"/>
</dbReference>
<dbReference type="InterPro" id="IPR016137">
    <property type="entry name" value="RGS"/>
</dbReference>
<accession>A0A1E4TQ20</accession>
<gene>
    <name evidence="4" type="ORF">PACTADRAFT_45361</name>
</gene>
<dbReference type="InterPro" id="IPR052246">
    <property type="entry name" value="Cell_Polariz_PKAAnc"/>
</dbReference>
<dbReference type="SMART" id="SM00315">
    <property type="entry name" value="RGS"/>
    <property type="match status" value="1"/>
</dbReference>
<organism evidence="4 5">
    <name type="scientific">Pachysolen tannophilus NRRL Y-2460</name>
    <dbReference type="NCBI Taxonomy" id="669874"/>
    <lineage>
        <taxon>Eukaryota</taxon>
        <taxon>Fungi</taxon>
        <taxon>Dikarya</taxon>
        <taxon>Ascomycota</taxon>
        <taxon>Saccharomycotina</taxon>
        <taxon>Pichiomycetes</taxon>
        <taxon>Pachysolenaceae</taxon>
        <taxon>Pachysolen</taxon>
    </lineage>
</organism>
<evidence type="ECO:0000256" key="1">
    <source>
        <dbReference type="SAM" id="MobiDB-lite"/>
    </source>
</evidence>
<dbReference type="InterPro" id="IPR044926">
    <property type="entry name" value="RGS_subdomain_2"/>
</dbReference>
<keyword evidence="2" id="KW-1133">Transmembrane helix</keyword>
<dbReference type="SUPFAM" id="SSF48097">
    <property type="entry name" value="Regulator of G-protein signaling, RGS"/>
    <property type="match status" value="1"/>
</dbReference>
<dbReference type="Pfam" id="PF00615">
    <property type="entry name" value="RGS"/>
    <property type="match status" value="1"/>
</dbReference>
<reference evidence="5" key="1">
    <citation type="submission" date="2016-05" db="EMBL/GenBank/DDBJ databases">
        <title>Comparative genomics of biotechnologically important yeasts.</title>
        <authorList>
            <consortium name="DOE Joint Genome Institute"/>
            <person name="Riley R."/>
            <person name="Haridas S."/>
            <person name="Wolfe K.H."/>
            <person name="Lopes M.R."/>
            <person name="Hittinger C.T."/>
            <person name="Goker M."/>
            <person name="Salamov A."/>
            <person name="Wisecaver J."/>
            <person name="Long T.M."/>
            <person name="Aerts A.L."/>
            <person name="Barry K."/>
            <person name="Choi C."/>
            <person name="Clum A."/>
            <person name="Coughlan A.Y."/>
            <person name="Deshpande S."/>
            <person name="Douglass A.P."/>
            <person name="Hanson S.J."/>
            <person name="Klenk H.-P."/>
            <person name="Labutti K."/>
            <person name="Lapidus A."/>
            <person name="Lindquist E."/>
            <person name="Lipzen A."/>
            <person name="Meier-Kolthoff J.P."/>
            <person name="Ohm R.A."/>
            <person name="Otillar R.P."/>
            <person name="Pangilinan J."/>
            <person name="Peng Y."/>
            <person name="Rokas A."/>
            <person name="Rosa C.A."/>
            <person name="Scheuner C."/>
            <person name="Sibirny A.A."/>
            <person name="Slot J.C."/>
            <person name="Stielow J.B."/>
            <person name="Sun H."/>
            <person name="Kurtzman C.P."/>
            <person name="Blackwell M."/>
            <person name="Grigoriev I.V."/>
            <person name="Jeffries T.W."/>
        </authorList>
    </citation>
    <scope>NUCLEOTIDE SEQUENCE [LARGE SCALE GENOMIC DNA]</scope>
    <source>
        <strain evidence="5">NRRL Y-2460</strain>
    </source>
</reference>
<dbReference type="GO" id="GO:0008104">
    <property type="term" value="P:intracellular protein localization"/>
    <property type="evidence" value="ECO:0007669"/>
    <property type="project" value="TreeGrafter"/>
</dbReference>
<feature type="transmembrane region" description="Helical" evidence="2">
    <location>
        <begin position="386"/>
        <end position="412"/>
    </location>
</feature>
<feature type="region of interest" description="Disordered" evidence="1">
    <location>
        <begin position="245"/>
        <end position="274"/>
    </location>
</feature>
<dbReference type="PANTHER" id="PTHR13155:SF1">
    <property type="entry name" value="A-KINASE ANCHOR PROTEIN 10, MITOCHONDRIAL"/>
    <property type="match status" value="1"/>
</dbReference>
<keyword evidence="2" id="KW-0472">Membrane</keyword>
<feature type="region of interest" description="Disordered" evidence="1">
    <location>
        <begin position="283"/>
        <end position="302"/>
    </location>
</feature>
<feature type="domain" description="RGS" evidence="3">
    <location>
        <begin position="280"/>
        <end position="382"/>
    </location>
</feature>
<dbReference type="OrthoDB" id="5584247at2759"/>
<evidence type="ECO:0000313" key="4">
    <source>
        <dbReference type="EMBL" id="ODV93855.1"/>
    </source>
</evidence>
<dbReference type="GO" id="GO:0005886">
    <property type="term" value="C:plasma membrane"/>
    <property type="evidence" value="ECO:0007669"/>
    <property type="project" value="TreeGrafter"/>
</dbReference>
<name>A0A1E4TQ20_PACTA</name>
<evidence type="ECO:0000256" key="2">
    <source>
        <dbReference type="SAM" id="Phobius"/>
    </source>
</evidence>
<proteinExistence type="predicted"/>
<feature type="transmembrane region" description="Helical" evidence="2">
    <location>
        <begin position="419"/>
        <end position="438"/>
    </location>
</feature>